<gene>
    <name evidence="2" type="ORF">HJC23_003671</name>
</gene>
<keyword evidence="3" id="KW-1185">Reference proteome</keyword>
<evidence type="ECO:0000313" key="3">
    <source>
        <dbReference type="Proteomes" id="UP001516023"/>
    </source>
</evidence>
<reference evidence="2 3" key="1">
    <citation type="journal article" date="2020" name="G3 (Bethesda)">
        <title>Improved Reference Genome for Cyclotella cryptica CCMP332, a Model for Cell Wall Morphogenesis, Salinity Adaptation, and Lipid Production in Diatoms (Bacillariophyta).</title>
        <authorList>
            <person name="Roberts W.R."/>
            <person name="Downey K.M."/>
            <person name="Ruck E.C."/>
            <person name="Traller J.C."/>
            <person name="Alverson A.J."/>
        </authorList>
    </citation>
    <scope>NUCLEOTIDE SEQUENCE [LARGE SCALE GENOMIC DNA]</scope>
    <source>
        <strain evidence="2 3">CCMP332</strain>
    </source>
</reference>
<organism evidence="2 3">
    <name type="scientific">Cyclotella cryptica</name>
    <dbReference type="NCBI Taxonomy" id="29204"/>
    <lineage>
        <taxon>Eukaryota</taxon>
        <taxon>Sar</taxon>
        <taxon>Stramenopiles</taxon>
        <taxon>Ochrophyta</taxon>
        <taxon>Bacillariophyta</taxon>
        <taxon>Coscinodiscophyceae</taxon>
        <taxon>Thalassiosirophycidae</taxon>
        <taxon>Stephanodiscales</taxon>
        <taxon>Stephanodiscaceae</taxon>
        <taxon>Cyclotella</taxon>
    </lineage>
</organism>
<comment type="caution">
    <text evidence="2">The sequence shown here is derived from an EMBL/GenBank/DDBJ whole genome shotgun (WGS) entry which is preliminary data.</text>
</comment>
<evidence type="ECO:0000256" key="1">
    <source>
        <dbReference type="SAM" id="MobiDB-lite"/>
    </source>
</evidence>
<protein>
    <submittedName>
        <fullName evidence="2">Uncharacterized protein</fullName>
    </submittedName>
</protein>
<accession>A0ABD3QJE5</accession>
<feature type="compositionally biased region" description="Acidic residues" evidence="1">
    <location>
        <begin position="144"/>
        <end position="187"/>
    </location>
</feature>
<feature type="region of interest" description="Disordered" evidence="1">
    <location>
        <begin position="107"/>
        <end position="213"/>
    </location>
</feature>
<evidence type="ECO:0000313" key="2">
    <source>
        <dbReference type="EMBL" id="KAL3800375.1"/>
    </source>
</evidence>
<feature type="region of interest" description="Disordered" evidence="1">
    <location>
        <begin position="218"/>
        <end position="237"/>
    </location>
</feature>
<feature type="compositionally biased region" description="Acidic residues" evidence="1">
    <location>
        <begin position="111"/>
        <end position="130"/>
    </location>
</feature>
<dbReference type="AlphaFoldDB" id="A0ABD3QJE5"/>
<proteinExistence type="predicted"/>
<feature type="compositionally biased region" description="Acidic residues" evidence="1">
    <location>
        <begin position="226"/>
        <end position="237"/>
    </location>
</feature>
<dbReference type="Proteomes" id="UP001516023">
    <property type="component" value="Unassembled WGS sequence"/>
</dbReference>
<name>A0ABD3QJE5_9STRA</name>
<dbReference type="EMBL" id="JABMIG020000033">
    <property type="protein sequence ID" value="KAL3800375.1"/>
    <property type="molecule type" value="Genomic_DNA"/>
</dbReference>
<feature type="compositionally biased region" description="Low complexity" evidence="1">
    <location>
        <begin position="277"/>
        <end position="293"/>
    </location>
</feature>
<sequence>MRRLYFTTVLDEQQLLLLTPNQNSASILNHNTSQTQELIDNKRELLRHDLATMNDASILPSSPLSLTNEPIRALNTDRHLNNPDSGLDTDYEAVTLVDDAKTFVTTSERLSDDDSYDDDVSPQDELDDNSDGGHVPAEVNVSYDSDEDSFGDAEDDDTSSEASEEDDDDEFEESDYESESSEEEDGNLTERDNDSCYSSRTDSERRHELFLPLDTSPTFEKLKYDTEDEDSDDDEEEMASMTMTYRHDLTTGHRGFRPRRMMMLMPPKRLYERHASPSNISLSSSSSNDSSSIRSHDSKQSNSASRRPCVSFDNTVAVYPVFETDVYSPSMIQNMYTNREELRVNKLRNKREFAYDDHDWRNATEECDMQSDEDGELVHPVHTAKRTFTRGPFLSNASASIWQPTGAGVVHRAKRMRMYYP</sequence>
<feature type="region of interest" description="Disordered" evidence="1">
    <location>
        <begin position="277"/>
        <end position="307"/>
    </location>
</feature>